<sequence>MAGGRRPAKNFAAEYPGWPDIKAAEVDDVDDRRLLIFVHRLRAAVRDFEDRGWLTSHRDLARRIGTGHATILRVLRGDMWPTAETISKLETTLERELWPRQISGAPDTRPNSLDRFL</sequence>
<organism evidence="2 3">
    <name type="scientific">Corynebacterium hindlerae</name>
    <dbReference type="NCBI Taxonomy" id="699041"/>
    <lineage>
        <taxon>Bacteria</taxon>
        <taxon>Bacillati</taxon>
        <taxon>Actinomycetota</taxon>
        <taxon>Actinomycetes</taxon>
        <taxon>Mycobacteriales</taxon>
        <taxon>Corynebacteriaceae</taxon>
        <taxon>Corynebacterium</taxon>
    </lineage>
</organism>
<evidence type="ECO:0000313" key="3">
    <source>
        <dbReference type="Proteomes" id="UP000515570"/>
    </source>
</evidence>
<dbReference type="EMBL" id="CP059833">
    <property type="protein sequence ID" value="QMV85835.1"/>
    <property type="molecule type" value="Genomic_DNA"/>
</dbReference>
<evidence type="ECO:0000259" key="1">
    <source>
        <dbReference type="Pfam" id="PF01381"/>
    </source>
</evidence>
<accession>A0A7G5FGU4</accession>
<dbReference type="CDD" id="cd00093">
    <property type="entry name" value="HTH_XRE"/>
    <property type="match status" value="1"/>
</dbReference>
<dbReference type="AlphaFoldDB" id="A0A7G5FGU4"/>
<gene>
    <name evidence="2" type="ORF">HW450_03625</name>
</gene>
<protein>
    <submittedName>
        <fullName evidence="2">Helix-turn-helix transcriptional regulator</fullName>
    </submittedName>
</protein>
<proteinExistence type="predicted"/>
<dbReference type="InterPro" id="IPR010982">
    <property type="entry name" value="Lambda_DNA-bd_dom_sf"/>
</dbReference>
<dbReference type="Proteomes" id="UP000515570">
    <property type="component" value="Chromosome"/>
</dbReference>
<keyword evidence="3" id="KW-1185">Reference proteome</keyword>
<dbReference type="SUPFAM" id="SSF47413">
    <property type="entry name" value="lambda repressor-like DNA-binding domains"/>
    <property type="match status" value="1"/>
</dbReference>
<reference evidence="2 3" key="1">
    <citation type="submission" date="2020-07" db="EMBL/GenBank/DDBJ databases">
        <title>non toxigenic Corynebacterium sp. nov from a clinical source.</title>
        <authorList>
            <person name="Bernier A.-M."/>
            <person name="Bernard K."/>
        </authorList>
    </citation>
    <scope>NUCLEOTIDE SEQUENCE [LARGE SCALE GENOMIC DNA]</scope>
    <source>
        <strain evidence="3">NML 93-0612</strain>
    </source>
</reference>
<feature type="domain" description="HTH cro/C1-type" evidence="1">
    <location>
        <begin position="56"/>
        <end position="94"/>
    </location>
</feature>
<dbReference type="GO" id="GO:0003677">
    <property type="term" value="F:DNA binding"/>
    <property type="evidence" value="ECO:0007669"/>
    <property type="project" value="InterPro"/>
</dbReference>
<evidence type="ECO:0000313" key="2">
    <source>
        <dbReference type="EMBL" id="QMV85835.1"/>
    </source>
</evidence>
<dbReference type="RefSeq" id="WP_182386652.1">
    <property type="nucleotide sequence ID" value="NZ_CP059833.1"/>
</dbReference>
<name>A0A7G5FGU4_9CORY</name>
<dbReference type="Pfam" id="PF01381">
    <property type="entry name" value="HTH_3"/>
    <property type="match status" value="1"/>
</dbReference>
<dbReference type="InterPro" id="IPR001387">
    <property type="entry name" value="Cro/C1-type_HTH"/>
</dbReference>